<dbReference type="OrthoDB" id="136030at2"/>
<dbReference type="Proteomes" id="UP000078287">
    <property type="component" value="Unassembled WGS sequence"/>
</dbReference>
<keyword evidence="1" id="KW-0812">Transmembrane</keyword>
<evidence type="ECO:0000313" key="3">
    <source>
        <dbReference type="Proteomes" id="UP000078287"/>
    </source>
</evidence>
<comment type="caution">
    <text evidence="2">The sequence shown here is derived from an EMBL/GenBank/DDBJ whole genome shotgun (WGS) entry which is preliminary data.</text>
</comment>
<reference evidence="2 3" key="1">
    <citation type="submission" date="2016-04" db="EMBL/GenBank/DDBJ databases">
        <title>Chloroflexus islandicus sp. nov., a thermophilic filamentous anoxygenic phototrophic bacterium from geyser Strokkur (Iceland).</title>
        <authorList>
            <person name="Gaisin V.A."/>
            <person name="Kalashnikov A.M."/>
            <person name="Sukhacheva M.V."/>
            <person name="Grouzdev D.S."/>
            <person name="Ivanov T.M."/>
            <person name="Kuznetsov B."/>
            <person name="Gorlenko V.M."/>
        </authorList>
    </citation>
    <scope>NUCLEOTIDE SEQUENCE [LARGE SCALE GENOMIC DNA]</scope>
    <source>
        <strain evidence="3">isl-2</strain>
    </source>
</reference>
<evidence type="ECO:0000256" key="1">
    <source>
        <dbReference type="SAM" id="Phobius"/>
    </source>
</evidence>
<feature type="transmembrane region" description="Helical" evidence="1">
    <location>
        <begin position="341"/>
        <end position="362"/>
    </location>
</feature>
<dbReference type="SUPFAM" id="SSF52317">
    <property type="entry name" value="Class I glutamine amidotransferase-like"/>
    <property type="match status" value="1"/>
</dbReference>
<accession>A0A178M6D6</accession>
<keyword evidence="1" id="KW-0472">Membrane</keyword>
<keyword evidence="3" id="KW-1185">Reference proteome</keyword>
<organism evidence="2 3">
    <name type="scientific">Chloroflexus islandicus</name>
    <dbReference type="NCBI Taxonomy" id="1707952"/>
    <lineage>
        <taxon>Bacteria</taxon>
        <taxon>Bacillati</taxon>
        <taxon>Chloroflexota</taxon>
        <taxon>Chloroflexia</taxon>
        <taxon>Chloroflexales</taxon>
        <taxon>Chloroflexineae</taxon>
        <taxon>Chloroflexaceae</taxon>
        <taxon>Chloroflexus</taxon>
    </lineage>
</organism>
<gene>
    <name evidence="2" type="ORF">A6A03_17025</name>
</gene>
<dbReference type="InterPro" id="IPR029062">
    <property type="entry name" value="Class_I_gatase-like"/>
</dbReference>
<proteinExistence type="predicted"/>
<name>A0A178M6D6_9CHLR</name>
<dbReference type="RefSeq" id="WP_066789366.1">
    <property type="nucleotide sequence ID" value="NZ_LWQS01000068.1"/>
</dbReference>
<keyword evidence="1" id="KW-1133">Transmembrane helix</keyword>
<sequence>MIVRRLRLTVLLSLVAVCLLAAQITSFRVAMAQPTVSLELGTPFAGQYVVGQWLPLRVTLRNQGLSAAMVTVTATPADSTIQYARTLRLAAQTQQSLWLYVFLAQPARAVFVTLAIDGLIVDRQEVALLLRPVERMRAVVGTSPVTSDLFAAGSLRVANLPDHHLGLSNLSVLALFELDGPLLAAQQTALLAWVYNGGHLIIGGGPAAIALQAALPPALQAATITGAAVIDREPVVTLGKSSLNTPLLGVKLAPVTGAQYRGDPAAPAWVEYAVGRGRVTQLAFAPEALAAWAGREQFWTALAQPVLFVATPAGASAQITPWQLQMLTPALDALPQIAIPAFAQGLTALTWYALAMVLLALGFWRWRRFAPAMSLLLVALISAGVGLWWANANAAPAYSALRMTLIEVIDSERAQAQTISVMLSAMPRTETMVFTNPVIARPFIIAGSDGSPGGGSESLAQMTTQLERQLAPWQTQALWTTALIPAPVVRSTLVVDQGRLRVDMQNDSQYTLRDVFVVYGDQLLFFGTLRPGARSVARWPVLFTPAAAGLSLGQLVIKDLQENGLLIDGDMEKAAQIRAALADAAVAALPTRFDPGPFVLAWLDRDPTVPVQPSIGSVETLLVMRPPIRGQGELSLPVGWLRLDPAGSEASPCLNGQGVQLSGEIAEIRLRLPPDLSSLRASAIQVRLSPAGATSNVNLALRAYNWVTGAWDAVAFNPLSTMTMTDAEPYLRFGEVRLRLSGGLDRLGCVVATGGVQGVLP</sequence>
<feature type="transmembrane region" description="Helical" evidence="1">
    <location>
        <begin position="369"/>
        <end position="390"/>
    </location>
</feature>
<dbReference type="STRING" id="1707952.A6A03_17025"/>
<dbReference type="EMBL" id="LWQS01000068">
    <property type="protein sequence ID" value="OAN44321.1"/>
    <property type="molecule type" value="Genomic_DNA"/>
</dbReference>
<evidence type="ECO:0000313" key="2">
    <source>
        <dbReference type="EMBL" id="OAN44321.1"/>
    </source>
</evidence>
<protein>
    <submittedName>
        <fullName evidence="2">Uncharacterized protein</fullName>
    </submittedName>
</protein>
<dbReference type="AlphaFoldDB" id="A0A178M6D6"/>